<protein>
    <recommendedName>
        <fullName evidence="3">Lipoprotein</fullName>
    </recommendedName>
</protein>
<keyword evidence="2" id="KW-1185">Reference proteome</keyword>
<dbReference type="RefSeq" id="WP_338099375.1">
    <property type="nucleotide sequence ID" value="NZ_JAWDKD010000015.1"/>
</dbReference>
<evidence type="ECO:0000313" key="2">
    <source>
        <dbReference type="Proteomes" id="UP001271789"/>
    </source>
</evidence>
<accession>A0AAE4MJU8</accession>
<dbReference type="AlphaFoldDB" id="A0AAE4MJU8"/>
<comment type="caution">
    <text evidence="1">The sequence shown here is derived from an EMBL/GenBank/DDBJ whole genome shotgun (WGS) entry which is preliminary data.</text>
</comment>
<sequence length="242" mass="27691">MKLKILSLGIVLLISVLVAGCLNSSPDYTSMNICNTSESVCNISEINSGRTFEDYYSGPPIAVDCTGIKTVRFISDYDQIPKDNLTVRAFKQNSISVNTDYIFYEPVYVTERSDLIVYGTVKEVRSFWTTPDGTQPDLGELQTSEWTDYFTNETHREEYYDSGRYEIYTYVYFTVDECVKGDCPEEINLYLPGGQVGNIVMYGSDFPKYWDFKQGDQCLLYLEEYSDDYELFIPSGIRTVVP</sequence>
<evidence type="ECO:0008006" key="3">
    <source>
        <dbReference type="Google" id="ProtNLM"/>
    </source>
</evidence>
<dbReference type="PROSITE" id="PS51257">
    <property type="entry name" value="PROKAR_LIPOPROTEIN"/>
    <property type="match status" value="1"/>
</dbReference>
<proteinExistence type="predicted"/>
<reference evidence="1" key="1">
    <citation type="submission" date="2023-06" db="EMBL/GenBank/DDBJ databases">
        <title>Genome sequence of Methanosarcinaceae archaeon Ag5.</title>
        <authorList>
            <person name="Protasov E."/>
            <person name="Platt K."/>
            <person name="Poehlein A."/>
            <person name="Daniel R."/>
            <person name="Brune A."/>
        </authorList>
    </citation>
    <scope>NUCLEOTIDE SEQUENCE</scope>
    <source>
        <strain evidence="1">Ag5</strain>
    </source>
</reference>
<dbReference type="EMBL" id="JAWDKD010000015">
    <property type="protein sequence ID" value="MDV0446968.1"/>
    <property type="molecule type" value="Genomic_DNA"/>
</dbReference>
<dbReference type="Proteomes" id="UP001271789">
    <property type="component" value="Unassembled WGS sequence"/>
</dbReference>
<evidence type="ECO:0000313" key="1">
    <source>
        <dbReference type="EMBL" id="MDV0446968.1"/>
    </source>
</evidence>
<name>A0AAE4MJU8_9EURY</name>
<organism evidence="1 2">
    <name type="scientific">Methanolapillus africanus</name>
    <dbReference type="NCBI Taxonomy" id="3028297"/>
    <lineage>
        <taxon>Archaea</taxon>
        <taxon>Methanobacteriati</taxon>
        <taxon>Methanobacteriota</taxon>
        <taxon>Stenosarchaea group</taxon>
        <taxon>Methanomicrobia</taxon>
        <taxon>Methanosarcinales</taxon>
        <taxon>Methanosarcinaceae</taxon>
        <taxon>Methanolapillus</taxon>
    </lineage>
</organism>
<gene>
    <name evidence="1" type="ORF">MsAg5_08360</name>
</gene>